<evidence type="ECO:0000313" key="2">
    <source>
        <dbReference type="EMBL" id="MXO01581.1"/>
    </source>
</evidence>
<protein>
    <submittedName>
        <fullName evidence="1">Phage baseplate protein</fullName>
    </submittedName>
</protein>
<dbReference type="EMBL" id="WUML01000012">
    <property type="protein sequence ID" value="MXO01581.1"/>
    <property type="molecule type" value="Genomic_DNA"/>
</dbReference>
<evidence type="ECO:0000313" key="1">
    <source>
        <dbReference type="EMBL" id="MXN99441.1"/>
    </source>
</evidence>
<reference evidence="1 3" key="1">
    <citation type="submission" date="2019-12" db="EMBL/GenBank/DDBJ databases">
        <title>Shinella granuli gen. nov., sp. nov., and proposal of the reclassification of Zoogloea ramigera ATCC 19623 as Shinella zoogloeoides sp. nov.</title>
        <authorList>
            <person name="Gao J."/>
        </authorList>
    </citation>
    <scope>NUCLEOTIDE SEQUENCE [LARGE SCALE GENOMIC DNA]</scope>
    <source>
        <strain evidence="1 3">DSM 287</strain>
    </source>
</reference>
<name>A0A6N8T825_SHIZO</name>
<gene>
    <name evidence="1" type="ORF">GR156_03960</name>
    <name evidence="2" type="ORF">GR156_14775</name>
</gene>
<dbReference type="Proteomes" id="UP000440304">
    <property type="component" value="Unassembled WGS sequence"/>
</dbReference>
<dbReference type="AlphaFoldDB" id="A0A6N8T825"/>
<dbReference type="EMBL" id="WUML01000002">
    <property type="protein sequence ID" value="MXN99441.1"/>
    <property type="molecule type" value="Genomic_DNA"/>
</dbReference>
<dbReference type="RefSeq" id="WP_160784849.1">
    <property type="nucleotide sequence ID" value="NZ_CP086610.1"/>
</dbReference>
<organism evidence="1 3">
    <name type="scientific">Shinella zoogloeoides</name>
    <name type="common">Crabtreella saccharophila</name>
    <dbReference type="NCBI Taxonomy" id="352475"/>
    <lineage>
        <taxon>Bacteria</taxon>
        <taxon>Pseudomonadati</taxon>
        <taxon>Pseudomonadota</taxon>
        <taxon>Alphaproteobacteria</taxon>
        <taxon>Hyphomicrobiales</taxon>
        <taxon>Rhizobiaceae</taxon>
        <taxon>Shinella</taxon>
    </lineage>
</organism>
<proteinExistence type="predicted"/>
<sequence length="183" mass="19689">MRDPVALELRRQLARMEAAERRMSMMLIPGKVGPVDPERRRLRLKLGKNSKGEDVLGPWTRWQEAGVGQLSIHSEPGGDEQMMLISLSGTVGAGSIAIPATFDQDHAAPSKASDLSMFARGQTRIEMKGDQLVFRAGGCTAVLDAAGWQTLGGGVFHDDVQIGKDHVHEDVEPGGALSGKPPR</sequence>
<dbReference type="OrthoDB" id="7852340at2"/>
<comment type="caution">
    <text evidence="1">The sequence shown here is derived from an EMBL/GenBank/DDBJ whole genome shotgun (WGS) entry which is preliminary data.</text>
</comment>
<dbReference type="InterPro" id="IPR037026">
    <property type="entry name" value="Vgr_OB-fold_dom_sf"/>
</dbReference>
<accession>A0A6N8T825</accession>
<evidence type="ECO:0000313" key="3">
    <source>
        <dbReference type="Proteomes" id="UP000440304"/>
    </source>
</evidence>
<dbReference type="Gene3D" id="2.40.50.230">
    <property type="entry name" value="Gp5 N-terminal domain"/>
    <property type="match status" value="1"/>
</dbReference>